<dbReference type="AlphaFoldDB" id="A0A1G2NB79"/>
<evidence type="ECO:0000313" key="3">
    <source>
        <dbReference type="EMBL" id="OHA33303.1"/>
    </source>
</evidence>
<sequence length="87" mass="10527">MYTVYILFSMADKRLYVGCTSNIVQRLERHNRGHVKATARRRPLILIHQENYEIRAEAFDRERFLKTLWAGRFKKKLRAEYIKKLSI</sequence>
<proteinExistence type="inferred from homology"/>
<dbReference type="PANTHER" id="PTHR34477:SF1">
    <property type="entry name" value="UPF0213 PROTEIN YHBQ"/>
    <property type="match status" value="1"/>
</dbReference>
<organism evidence="3 4">
    <name type="scientific">Candidatus Taylorbacteria bacterium RIFCSPLOWO2_01_FULL_45_15b</name>
    <dbReference type="NCBI Taxonomy" id="1802319"/>
    <lineage>
        <taxon>Bacteria</taxon>
        <taxon>Candidatus Tayloriibacteriota</taxon>
    </lineage>
</organism>
<dbReference type="PANTHER" id="PTHR34477">
    <property type="entry name" value="UPF0213 PROTEIN YHBQ"/>
    <property type="match status" value="1"/>
</dbReference>
<evidence type="ECO:0000256" key="1">
    <source>
        <dbReference type="ARBA" id="ARBA00007435"/>
    </source>
</evidence>
<comment type="caution">
    <text evidence="3">The sequence shown here is derived from an EMBL/GenBank/DDBJ whole genome shotgun (WGS) entry which is preliminary data.</text>
</comment>
<evidence type="ECO:0000259" key="2">
    <source>
        <dbReference type="PROSITE" id="PS50164"/>
    </source>
</evidence>
<accession>A0A1G2NB79</accession>
<feature type="domain" description="GIY-YIG" evidence="2">
    <location>
        <begin position="1"/>
        <end position="79"/>
    </location>
</feature>
<dbReference type="PROSITE" id="PS50164">
    <property type="entry name" value="GIY_YIG"/>
    <property type="match status" value="1"/>
</dbReference>
<dbReference type="SUPFAM" id="SSF82771">
    <property type="entry name" value="GIY-YIG endonuclease"/>
    <property type="match status" value="1"/>
</dbReference>
<dbReference type="SMART" id="SM00465">
    <property type="entry name" value="GIYc"/>
    <property type="match status" value="1"/>
</dbReference>
<dbReference type="InterPro" id="IPR050190">
    <property type="entry name" value="UPF0213_domain"/>
</dbReference>
<dbReference type="InterPro" id="IPR000305">
    <property type="entry name" value="GIY-YIG_endonuc"/>
</dbReference>
<dbReference type="CDD" id="cd10449">
    <property type="entry name" value="GIY-YIG_SLX1_like"/>
    <property type="match status" value="1"/>
</dbReference>
<dbReference type="EMBL" id="MHRX01000033">
    <property type="protein sequence ID" value="OHA33303.1"/>
    <property type="molecule type" value="Genomic_DNA"/>
</dbReference>
<dbReference type="Gene3D" id="3.40.1440.10">
    <property type="entry name" value="GIY-YIG endonuclease"/>
    <property type="match status" value="1"/>
</dbReference>
<reference evidence="3 4" key="1">
    <citation type="journal article" date="2016" name="Nat. Commun.">
        <title>Thousands of microbial genomes shed light on interconnected biogeochemical processes in an aquifer system.</title>
        <authorList>
            <person name="Anantharaman K."/>
            <person name="Brown C.T."/>
            <person name="Hug L.A."/>
            <person name="Sharon I."/>
            <person name="Castelle C.J."/>
            <person name="Probst A.J."/>
            <person name="Thomas B.C."/>
            <person name="Singh A."/>
            <person name="Wilkins M.J."/>
            <person name="Karaoz U."/>
            <person name="Brodie E.L."/>
            <person name="Williams K.H."/>
            <person name="Hubbard S.S."/>
            <person name="Banfield J.F."/>
        </authorList>
    </citation>
    <scope>NUCLEOTIDE SEQUENCE [LARGE SCALE GENOMIC DNA]</scope>
</reference>
<comment type="similarity">
    <text evidence="1">Belongs to the UPF0213 family.</text>
</comment>
<dbReference type="InterPro" id="IPR035901">
    <property type="entry name" value="GIY-YIG_endonuc_sf"/>
</dbReference>
<dbReference type="Proteomes" id="UP000176221">
    <property type="component" value="Unassembled WGS sequence"/>
</dbReference>
<gene>
    <name evidence="3" type="ORF">A2928_01715</name>
</gene>
<evidence type="ECO:0000313" key="4">
    <source>
        <dbReference type="Proteomes" id="UP000176221"/>
    </source>
</evidence>
<protein>
    <recommendedName>
        <fullName evidence="2">GIY-YIG domain-containing protein</fullName>
    </recommendedName>
</protein>
<name>A0A1G2NB79_9BACT</name>
<dbReference type="Pfam" id="PF01541">
    <property type="entry name" value="GIY-YIG"/>
    <property type="match status" value="1"/>
</dbReference>